<dbReference type="EMBL" id="AUXX01000012">
    <property type="protein sequence ID" value="KZN67657.1"/>
    <property type="molecule type" value="Genomic_DNA"/>
</dbReference>
<dbReference type="GO" id="GO:0120147">
    <property type="term" value="F:formylglycine-generating oxidase activity"/>
    <property type="evidence" value="ECO:0007669"/>
    <property type="project" value="TreeGrafter"/>
</dbReference>
<dbReference type="RefSeq" id="WP_063380963.1">
    <property type="nucleotide sequence ID" value="NZ_AUXX01000012.1"/>
</dbReference>
<dbReference type="Pfam" id="PF03781">
    <property type="entry name" value="FGE-sulfatase"/>
    <property type="match status" value="1"/>
</dbReference>
<gene>
    <name evidence="2" type="ORF">N478_02540</name>
</gene>
<dbReference type="Gene3D" id="3.90.1580.10">
    <property type="entry name" value="paralog of FGE (formylglycine-generating enzyme)"/>
    <property type="match status" value="1"/>
</dbReference>
<sequence length="308" mass="35257">MILNELTLWAQSSKAQQLEAINAFIAEYKLEQDFEFVGLESFQCGAHQYNIGVFKHLVTGMIFHLLPGSQAFKPGLNHQQFEYVKTYYSMDLIEYYPLETLDTNGEPERVSIVIPPMLMSRFAITESVWKKHNGVTLHKEYGADHPIDAVARHDIQSWAYRLKLSLPSDMEWEYACRAGSNTLFYWGDEPDPQFSFKDRFAGVAQGYRTYAESEQSPCNAFGLLGMIGNQAEWVLDDIPHYRMPPQAYPLILGGKDDGLDGILRGGWHDYSWNFNRSTSRIRCGATDSRCSGRLVLRLADRAHYLKMN</sequence>
<accession>A0A167N808</accession>
<evidence type="ECO:0000313" key="3">
    <source>
        <dbReference type="Proteomes" id="UP000076661"/>
    </source>
</evidence>
<organism evidence="2 3">
    <name type="scientific">Pseudoalteromonas luteoviolacea S4060-1</name>
    <dbReference type="NCBI Taxonomy" id="1365257"/>
    <lineage>
        <taxon>Bacteria</taxon>
        <taxon>Pseudomonadati</taxon>
        <taxon>Pseudomonadota</taxon>
        <taxon>Gammaproteobacteria</taxon>
        <taxon>Alteromonadales</taxon>
        <taxon>Pseudoalteromonadaceae</taxon>
        <taxon>Pseudoalteromonas</taxon>
    </lineage>
</organism>
<comment type="caution">
    <text evidence="2">The sequence shown here is derived from an EMBL/GenBank/DDBJ whole genome shotgun (WGS) entry which is preliminary data.</text>
</comment>
<protein>
    <recommendedName>
        <fullName evidence="1">Sulfatase-modifying factor enzyme-like domain-containing protein</fullName>
    </recommendedName>
</protein>
<evidence type="ECO:0000259" key="1">
    <source>
        <dbReference type="Pfam" id="PF03781"/>
    </source>
</evidence>
<dbReference type="InterPro" id="IPR042095">
    <property type="entry name" value="SUMF_sf"/>
</dbReference>
<name>A0A167N808_9GAMM</name>
<reference evidence="2 3" key="1">
    <citation type="submission" date="2013-07" db="EMBL/GenBank/DDBJ databases">
        <title>Comparative Genomic and Metabolomic Analysis of Twelve Strains of Pseudoalteromonas luteoviolacea.</title>
        <authorList>
            <person name="Vynne N.G."/>
            <person name="Mansson M."/>
            <person name="Gram L."/>
        </authorList>
    </citation>
    <scope>NUCLEOTIDE SEQUENCE [LARGE SCALE GENOMIC DNA]</scope>
    <source>
        <strain evidence="2 3">S4060-1</strain>
    </source>
</reference>
<dbReference type="InterPro" id="IPR051043">
    <property type="entry name" value="Sulfatase_Mod_Factor_Kinase"/>
</dbReference>
<dbReference type="PANTHER" id="PTHR23150">
    <property type="entry name" value="SULFATASE MODIFYING FACTOR 1, 2"/>
    <property type="match status" value="1"/>
</dbReference>
<dbReference type="AlphaFoldDB" id="A0A167N808"/>
<dbReference type="PANTHER" id="PTHR23150:SF19">
    <property type="entry name" value="FORMYLGLYCINE-GENERATING ENZYME"/>
    <property type="match status" value="1"/>
</dbReference>
<proteinExistence type="predicted"/>
<dbReference type="PATRIC" id="fig|1365257.3.peg.2098"/>
<feature type="domain" description="Sulfatase-modifying factor enzyme-like" evidence="1">
    <location>
        <begin position="126"/>
        <end position="289"/>
    </location>
</feature>
<dbReference type="InterPro" id="IPR016187">
    <property type="entry name" value="CTDL_fold"/>
</dbReference>
<dbReference type="Proteomes" id="UP000076661">
    <property type="component" value="Unassembled WGS sequence"/>
</dbReference>
<dbReference type="InterPro" id="IPR005532">
    <property type="entry name" value="SUMF_dom"/>
</dbReference>
<evidence type="ECO:0000313" key="2">
    <source>
        <dbReference type="EMBL" id="KZN67657.1"/>
    </source>
</evidence>
<dbReference type="SUPFAM" id="SSF56436">
    <property type="entry name" value="C-type lectin-like"/>
    <property type="match status" value="1"/>
</dbReference>